<dbReference type="EMBL" id="JAGISH010000009">
    <property type="protein sequence ID" value="MBP0483916.1"/>
    <property type="molecule type" value="Genomic_DNA"/>
</dbReference>
<comment type="similarity">
    <text evidence="1 2">Belongs to the enoyl-CoA hydratase/isomerase family.</text>
</comment>
<dbReference type="SUPFAM" id="SSF52096">
    <property type="entry name" value="ClpP/crotonase"/>
    <property type="match status" value="1"/>
</dbReference>
<evidence type="ECO:0000313" key="3">
    <source>
        <dbReference type="EMBL" id="MBP0483916.1"/>
    </source>
</evidence>
<evidence type="ECO:0000256" key="2">
    <source>
        <dbReference type="RuleBase" id="RU003707"/>
    </source>
</evidence>
<gene>
    <name evidence="3" type="ORF">J5474_15655</name>
</gene>
<dbReference type="InterPro" id="IPR029045">
    <property type="entry name" value="ClpP/crotonase-like_dom_sf"/>
</dbReference>
<dbReference type="PANTHER" id="PTHR43802">
    <property type="entry name" value="ENOYL-COA HYDRATASE"/>
    <property type="match status" value="1"/>
</dbReference>
<organism evidence="3 4">
    <name type="scientific">Sagittula salina</name>
    <dbReference type="NCBI Taxonomy" id="2820268"/>
    <lineage>
        <taxon>Bacteria</taxon>
        <taxon>Pseudomonadati</taxon>
        <taxon>Pseudomonadota</taxon>
        <taxon>Alphaproteobacteria</taxon>
        <taxon>Rhodobacterales</taxon>
        <taxon>Roseobacteraceae</taxon>
        <taxon>Sagittula</taxon>
    </lineage>
</organism>
<name>A0A940MSC4_9RHOB</name>
<keyword evidence="4" id="KW-1185">Reference proteome</keyword>
<dbReference type="AlphaFoldDB" id="A0A940MSC4"/>
<dbReference type="Proteomes" id="UP000675940">
    <property type="component" value="Unassembled WGS sequence"/>
</dbReference>
<accession>A0A940MSC4</accession>
<dbReference type="RefSeq" id="WP_209361869.1">
    <property type="nucleotide sequence ID" value="NZ_JAGISH010000009.1"/>
</dbReference>
<sequence length="134" mass="13983">MADATVKARGRVLEITLERGEEYAVDAATSPVLRAAFARLQRDDGLSVGIVTARGRFFSAGWDLKAEDAVALLGRGSARGEGDFAGLTGFWGLTKPVIAAVNGNALGGGFELVLAADMVMAAVMEKRAPVWSGE</sequence>
<dbReference type="CDD" id="cd06558">
    <property type="entry name" value="crotonase-like"/>
    <property type="match status" value="1"/>
</dbReference>
<dbReference type="PANTHER" id="PTHR43802:SF1">
    <property type="entry name" value="IP11341P-RELATED"/>
    <property type="match status" value="1"/>
</dbReference>
<dbReference type="GO" id="GO:0003824">
    <property type="term" value="F:catalytic activity"/>
    <property type="evidence" value="ECO:0007669"/>
    <property type="project" value="InterPro"/>
</dbReference>
<dbReference type="InterPro" id="IPR018376">
    <property type="entry name" value="Enoyl-CoA_hyd/isom_CS"/>
</dbReference>
<dbReference type="Gene3D" id="3.90.226.10">
    <property type="entry name" value="2-enoyl-CoA Hydratase, Chain A, domain 1"/>
    <property type="match status" value="1"/>
</dbReference>
<protein>
    <recommendedName>
        <fullName evidence="5">Carnitinyl-CoA dehydratase</fullName>
    </recommendedName>
</protein>
<dbReference type="InterPro" id="IPR001753">
    <property type="entry name" value="Enoyl-CoA_hydra/iso"/>
</dbReference>
<evidence type="ECO:0000313" key="4">
    <source>
        <dbReference type="Proteomes" id="UP000675940"/>
    </source>
</evidence>
<comment type="caution">
    <text evidence="3">The sequence shown here is derived from an EMBL/GenBank/DDBJ whole genome shotgun (WGS) entry which is preliminary data.</text>
</comment>
<evidence type="ECO:0000256" key="1">
    <source>
        <dbReference type="ARBA" id="ARBA00005254"/>
    </source>
</evidence>
<reference evidence="3" key="1">
    <citation type="submission" date="2021-03" db="EMBL/GenBank/DDBJ databases">
        <title>Sagittula salina sp. nov. strain M10.9X isolated from the marine waste.</title>
        <authorList>
            <person name="Satari L."/>
            <person name="Molina-Menor E."/>
            <person name="Vidal-Verdu A."/>
            <person name="Pascual J."/>
            <person name="Pereto J."/>
            <person name="Porcar M."/>
        </authorList>
    </citation>
    <scope>NUCLEOTIDE SEQUENCE</scope>
    <source>
        <strain evidence="3">M10.9X</strain>
    </source>
</reference>
<proteinExistence type="inferred from homology"/>
<dbReference type="Pfam" id="PF00378">
    <property type="entry name" value="ECH_1"/>
    <property type="match status" value="1"/>
</dbReference>
<evidence type="ECO:0008006" key="5">
    <source>
        <dbReference type="Google" id="ProtNLM"/>
    </source>
</evidence>
<dbReference type="PROSITE" id="PS00166">
    <property type="entry name" value="ENOYL_COA_HYDRATASE"/>
    <property type="match status" value="1"/>
</dbReference>